<gene>
    <name evidence="1" type="ORF">Fot_03642</name>
</gene>
<evidence type="ECO:0000313" key="1">
    <source>
        <dbReference type="EMBL" id="KAL2558903.1"/>
    </source>
</evidence>
<proteinExistence type="predicted"/>
<protein>
    <submittedName>
        <fullName evidence="1">Uncharacterized protein</fullName>
    </submittedName>
</protein>
<comment type="caution">
    <text evidence="1">The sequence shown here is derived from an EMBL/GenBank/DDBJ whole genome shotgun (WGS) entry which is preliminary data.</text>
</comment>
<dbReference type="AlphaFoldDB" id="A0ABD1XDE6"/>
<dbReference type="Proteomes" id="UP001604277">
    <property type="component" value="Unassembled WGS sequence"/>
</dbReference>
<organism evidence="1 2">
    <name type="scientific">Forsythia ovata</name>
    <dbReference type="NCBI Taxonomy" id="205694"/>
    <lineage>
        <taxon>Eukaryota</taxon>
        <taxon>Viridiplantae</taxon>
        <taxon>Streptophyta</taxon>
        <taxon>Embryophyta</taxon>
        <taxon>Tracheophyta</taxon>
        <taxon>Spermatophyta</taxon>
        <taxon>Magnoliopsida</taxon>
        <taxon>eudicotyledons</taxon>
        <taxon>Gunneridae</taxon>
        <taxon>Pentapetalae</taxon>
        <taxon>asterids</taxon>
        <taxon>lamiids</taxon>
        <taxon>Lamiales</taxon>
        <taxon>Oleaceae</taxon>
        <taxon>Forsythieae</taxon>
        <taxon>Forsythia</taxon>
    </lineage>
</organism>
<name>A0ABD1XDE6_9LAMI</name>
<sequence length="171" mass="19118">MAEMNTVLSHILNCELYKVFAMKVDKLCLTVVGVEDIDALRSKNKALRARLPIVEDARAQAVFIVTKSKTIQMVYAQAQKKVELQLKVCEDMLKELAENQTLSLPNFLYLFNYASNVYLASFIDCGVNGDFHPEFCSVISGIRLAHMHKIAVSTVLSSEVCTLFQVLLIVA</sequence>
<evidence type="ECO:0000313" key="2">
    <source>
        <dbReference type="Proteomes" id="UP001604277"/>
    </source>
</evidence>
<reference evidence="2" key="1">
    <citation type="submission" date="2024-07" db="EMBL/GenBank/DDBJ databases">
        <title>Two chromosome-level genome assemblies of Korean endemic species Abeliophyllum distichum and Forsythia ovata (Oleaceae).</title>
        <authorList>
            <person name="Jang H."/>
        </authorList>
    </citation>
    <scope>NUCLEOTIDE SEQUENCE [LARGE SCALE GENOMIC DNA]</scope>
</reference>
<keyword evidence="2" id="KW-1185">Reference proteome</keyword>
<accession>A0ABD1XDE6</accession>
<dbReference type="EMBL" id="JBFOLJ010000001">
    <property type="protein sequence ID" value="KAL2558903.1"/>
    <property type="molecule type" value="Genomic_DNA"/>
</dbReference>